<evidence type="ECO:0008006" key="5">
    <source>
        <dbReference type="Google" id="ProtNLM"/>
    </source>
</evidence>
<dbReference type="CDD" id="cd05233">
    <property type="entry name" value="SDR_c"/>
    <property type="match status" value="1"/>
</dbReference>
<dbReference type="STRING" id="50376.A0A517LK24"/>
<keyword evidence="4" id="KW-1185">Reference proteome</keyword>
<dbReference type="OrthoDB" id="5336600at2759"/>
<organism evidence="3 4">
    <name type="scientific">Venturia effusa</name>
    <dbReference type="NCBI Taxonomy" id="50376"/>
    <lineage>
        <taxon>Eukaryota</taxon>
        <taxon>Fungi</taxon>
        <taxon>Dikarya</taxon>
        <taxon>Ascomycota</taxon>
        <taxon>Pezizomycotina</taxon>
        <taxon>Dothideomycetes</taxon>
        <taxon>Pleosporomycetidae</taxon>
        <taxon>Venturiales</taxon>
        <taxon>Venturiaceae</taxon>
        <taxon>Venturia</taxon>
    </lineage>
</organism>
<dbReference type="GO" id="GO:0016491">
    <property type="term" value="F:oxidoreductase activity"/>
    <property type="evidence" value="ECO:0007669"/>
    <property type="project" value="UniProtKB-KW"/>
</dbReference>
<name>A0A517LK24_9PEZI</name>
<keyword evidence="2" id="KW-0560">Oxidoreductase</keyword>
<reference evidence="3 4" key="1">
    <citation type="submission" date="2019-07" db="EMBL/GenBank/DDBJ databases">
        <title>Finished genome of Venturia effusa.</title>
        <authorList>
            <person name="Young C.A."/>
            <person name="Cox M.P."/>
            <person name="Ganley A.R.D."/>
            <person name="David W.J."/>
        </authorList>
    </citation>
    <scope>NUCLEOTIDE SEQUENCE [LARGE SCALE GENOMIC DNA]</scope>
    <source>
        <strain evidence="4">albino</strain>
    </source>
</reference>
<dbReference type="Proteomes" id="UP000316270">
    <property type="component" value="Chromosome 14"/>
</dbReference>
<dbReference type="InterPro" id="IPR002347">
    <property type="entry name" value="SDR_fam"/>
</dbReference>
<evidence type="ECO:0000256" key="1">
    <source>
        <dbReference type="ARBA" id="ARBA00006484"/>
    </source>
</evidence>
<dbReference type="AlphaFoldDB" id="A0A517LK24"/>
<accession>A0A517LK24</accession>
<dbReference type="Gene3D" id="3.40.50.720">
    <property type="entry name" value="NAD(P)-binding Rossmann-like Domain"/>
    <property type="match status" value="1"/>
</dbReference>
<dbReference type="PANTHER" id="PTHR43669">
    <property type="entry name" value="5-KETO-D-GLUCONATE 5-REDUCTASE"/>
    <property type="match status" value="1"/>
</dbReference>
<dbReference type="SUPFAM" id="SSF51735">
    <property type="entry name" value="NAD(P)-binding Rossmann-fold domains"/>
    <property type="match status" value="1"/>
</dbReference>
<evidence type="ECO:0000313" key="4">
    <source>
        <dbReference type="Proteomes" id="UP000316270"/>
    </source>
</evidence>
<proteinExistence type="inferred from homology"/>
<dbReference type="InterPro" id="IPR036291">
    <property type="entry name" value="NAD(P)-bd_dom_sf"/>
</dbReference>
<comment type="similarity">
    <text evidence="1">Belongs to the short-chain dehydrogenases/reductases (SDR) family.</text>
</comment>
<gene>
    <name evidence="3" type="ORF">FKW77_003759</name>
</gene>
<dbReference type="Pfam" id="PF13561">
    <property type="entry name" value="adh_short_C2"/>
    <property type="match status" value="1"/>
</dbReference>
<evidence type="ECO:0000313" key="3">
    <source>
        <dbReference type="EMBL" id="QDS75967.1"/>
    </source>
</evidence>
<protein>
    <recommendedName>
        <fullName evidence="5">Short chain type dehydrogenase</fullName>
    </recommendedName>
</protein>
<dbReference type="EMBL" id="CP042198">
    <property type="protein sequence ID" value="QDS75967.1"/>
    <property type="molecule type" value="Genomic_DNA"/>
</dbReference>
<dbReference type="PANTHER" id="PTHR43669:SF4">
    <property type="entry name" value="SHORT-CHAIN DEHYDROGENASE"/>
    <property type="match status" value="1"/>
</dbReference>
<evidence type="ECO:0000256" key="2">
    <source>
        <dbReference type="ARBA" id="ARBA00023002"/>
    </source>
</evidence>
<sequence>MSPPVIFILGAGPGIGSSVANAFASKGYEVALAARSFDNSIDDKGYLLLKLDLANTEDIEGAFEKVADTFGIPSVVVYNGALRIQRASEDPLSSITIDEARTEFAVNVLTPLFTAKEAVKGFKQLPTSTLPTFIMTGNLLNVGVSPAVTVFGMGKTSAAHLIKAASIAYSKDGFQFYYADQRQEDGGPSIPVEGEVAGQTYVELAERKEQGPWDYTFVKGKGYASVRIPGFWNGEAEGS</sequence>